<dbReference type="HOGENOM" id="CLU_024979_1_0_5"/>
<evidence type="ECO:0000256" key="4">
    <source>
        <dbReference type="ARBA" id="ARBA00023235"/>
    </source>
</evidence>
<dbReference type="InterPro" id="IPR050343">
    <property type="entry name" value="RsuA_PseudoU_synthase"/>
</dbReference>
<dbReference type="GO" id="GO:0120159">
    <property type="term" value="F:rRNA pseudouridine synthase activity"/>
    <property type="evidence" value="ECO:0007669"/>
    <property type="project" value="UniProtKB-ARBA"/>
</dbReference>
<dbReference type="NCBIfam" id="TIGR00093">
    <property type="entry name" value="pseudouridine synthase"/>
    <property type="match status" value="1"/>
</dbReference>
<dbReference type="Gene3D" id="3.30.70.1560">
    <property type="entry name" value="Alpha-L RNA-binding motif"/>
    <property type="match status" value="1"/>
</dbReference>
<dbReference type="GO" id="GO:0003723">
    <property type="term" value="F:RNA binding"/>
    <property type="evidence" value="ECO:0007669"/>
    <property type="project" value="UniProtKB-KW"/>
</dbReference>
<evidence type="ECO:0000256" key="6">
    <source>
        <dbReference type="RuleBase" id="RU003887"/>
    </source>
</evidence>
<comment type="catalytic activity">
    <reaction evidence="1">
        <text>a uridine in RNA = a pseudouridine in RNA</text>
        <dbReference type="Rhea" id="RHEA:48348"/>
        <dbReference type="Rhea" id="RHEA-COMP:12068"/>
        <dbReference type="Rhea" id="RHEA-COMP:12069"/>
        <dbReference type="ChEBI" id="CHEBI:65314"/>
        <dbReference type="ChEBI" id="CHEBI:65315"/>
    </reaction>
</comment>
<dbReference type="SMART" id="SM00363">
    <property type="entry name" value="S4"/>
    <property type="match status" value="1"/>
</dbReference>
<dbReference type="EC" id="5.4.99.-" evidence="6"/>
<reference evidence="9 10" key="1">
    <citation type="journal article" date="2010" name="J. Bacteriol.">
        <title>Complete genome sequence of "Candidatus Puniceispirillum marinum" IMCC1322, a representative of the SAR116 clade in the Alphaproteobacteria.</title>
        <authorList>
            <person name="Oh H.M."/>
            <person name="Kwon K.K."/>
            <person name="Kang I."/>
            <person name="Kang S.G."/>
            <person name="Lee J.H."/>
            <person name="Kim S.J."/>
            <person name="Cho J.C."/>
        </authorList>
    </citation>
    <scope>NUCLEOTIDE SEQUENCE [LARGE SCALE GENOMIC DNA]</scope>
    <source>
        <strain evidence="9 10">IMCC1322</strain>
    </source>
</reference>
<dbReference type="InterPro" id="IPR042092">
    <property type="entry name" value="PsdUridine_s_RsuA/RluB/E/F_cat"/>
</dbReference>
<dbReference type="InterPro" id="IPR006145">
    <property type="entry name" value="PsdUridine_synth_RsuA/RluA"/>
</dbReference>
<dbReference type="SUPFAM" id="SSF55174">
    <property type="entry name" value="Alpha-L RNA-binding motif"/>
    <property type="match status" value="1"/>
</dbReference>
<dbReference type="PROSITE" id="PS01149">
    <property type="entry name" value="PSI_RSU"/>
    <property type="match status" value="1"/>
</dbReference>
<keyword evidence="4 6" id="KW-0413">Isomerase</keyword>
<sequence length="312" mass="34934">MASNETFTLDKKSDSERIAKRIARAGVCSRREAEARINEGRVKVNGKVITSPVLNVSDTDRINVDGQALPHREPAKLWRYYKPRGLVVSDRDEKDRETIFDHLPASLPRVMTVGRLDIDSEGLLLLTNDGDLARHLELPATGWSRKYRVRVQGHVNEAALAPLEKGITIDGVRYGRIVANLDRQMQSNAWLTVAIREGKNREVRRIMEHLGHKVSRLIRVSYGPFQLGDMSDGDVEQIRARVLSDQLGLTDPEDDGHATAKPRLRAKPSMKRSGGGRYKGKTSSSQQDDKRGKDAHNRGPSSRHKTGQSGRR</sequence>
<dbReference type="InterPro" id="IPR020094">
    <property type="entry name" value="TruA/RsuA/RluB/E/F_N"/>
</dbReference>
<comment type="similarity">
    <text evidence="2 6">Belongs to the pseudouridine synthase RsuA family.</text>
</comment>
<evidence type="ECO:0000313" key="10">
    <source>
        <dbReference type="Proteomes" id="UP000007460"/>
    </source>
</evidence>
<dbReference type="STRING" id="488538.SAR116_1139"/>
<feature type="compositionally biased region" description="Basic residues" evidence="7">
    <location>
        <begin position="301"/>
        <end position="312"/>
    </location>
</feature>
<dbReference type="FunFam" id="3.10.290.10:FF:000003">
    <property type="entry name" value="Pseudouridine synthase"/>
    <property type="match status" value="1"/>
</dbReference>
<proteinExistence type="inferred from homology"/>
<dbReference type="Pfam" id="PF01479">
    <property type="entry name" value="S4"/>
    <property type="match status" value="1"/>
</dbReference>
<evidence type="ECO:0000256" key="2">
    <source>
        <dbReference type="ARBA" id="ARBA00008348"/>
    </source>
</evidence>
<protein>
    <recommendedName>
        <fullName evidence="6">Pseudouridine synthase</fullName>
        <ecNumber evidence="6">5.4.99.-</ecNumber>
    </recommendedName>
</protein>
<evidence type="ECO:0000259" key="8">
    <source>
        <dbReference type="SMART" id="SM00363"/>
    </source>
</evidence>
<dbReference type="PANTHER" id="PTHR47683:SF3">
    <property type="entry name" value="RIBOSOMAL LARGE SUBUNIT PSEUDOURIDINE SYNTHASE B"/>
    <property type="match status" value="1"/>
</dbReference>
<evidence type="ECO:0000256" key="5">
    <source>
        <dbReference type="PROSITE-ProRule" id="PRU00182"/>
    </source>
</evidence>
<dbReference type="InterPro" id="IPR000748">
    <property type="entry name" value="PsdUridine_synth_RsuA/RluB/E/F"/>
</dbReference>
<keyword evidence="10" id="KW-1185">Reference proteome</keyword>
<name>D5BSY5_PUNMI</name>
<dbReference type="Gene3D" id="3.30.70.580">
    <property type="entry name" value="Pseudouridine synthase I, catalytic domain, N-terminal subdomain"/>
    <property type="match status" value="1"/>
</dbReference>
<dbReference type="PROSITE" id="PS50889">
    <property type="entry name" value="S4"/>
    <property type="match status" value="1"/>
</dbReference>
<feature type="compositionally biased region" description="Basic and acidic residues" evidence="7">
    <location>
        <begin position="287"/>
        <end position="297"/>
    </location>
</feature>
<dbReference type="InterPro" id="IPR002942">
    <property type="entry name" value="S4_RNA-bd"/>
</dbReference>
<dbReference type="KEGG" id="apb:SAR116_1139"/>
<feature type="domain" description="RNA-binding S4" evidence="8">
    <location>
        <begin position="16"/>
        <end position="79"/>
    </location>
</feature>
<dbReference type="InterPro" id="IPR020103">
    <property type="entry name" value="PsdUridine_synth_cat_dom_sf"/>
</dbReference>
<dbReference type="SUPFAM" id="SSF55120">
    <property type="entry name" value="Pseudouridine synthase"/>
    <property type="match status" value="1"/>
</dbReference>
<dbReference type="RefSeq" id="WP_013046011.1">
    <property type="nucleotide sequence ID" value="NC_014010.1"/>
</dbReference>
<evidence type="ECO:0000256" key="3">
    <source>
        <dbReference type="ARBA" id="ARBA00022884"/>
    </source>
</evidence>
<dbReference type="EMBL" id="CP001751">
    <property type="protein sequence ID" value="ADE39382.1"/>
    <property type="molecule type" value="Genomic_DNA"/>
</dbReference>
<dbReference type="AlphaFoldDB" id="D5BSY5"/>
<dbReference type="GO" id="GO:0000455">
    <property type="term" value="P:enzyme-directed rRNA pseudouridine synthesis"/>
    <property type="evidence" value="ECO:0007669"/>
    <property type="project" value="UniProtKB-ARBA"/>
</dbReference>
<dbReference type="Gene3D" id="3.10.290.10">
    <property type="entry name" value="RNA-binding S4 domain"/>
    <property type="match status" value="1"/>
</dbReference>
<dbReference type="InterPro" id="IPR036986">
    <property type="entry name" value="S4_RNA-bd_sf"/>
</dbReference>
<evidence type="ECO:0000256" key="7">
    <source>
        <dbReference type="SAM" id="MobiDB-lite"/>
    </source>
</evidence>
<keyword evidence="3 5" id="KW-0694">RNA-binding</keyword>
<dbReference type="OrthoDB" id="9807213at2"/>
<feature type="compositionally biased region" description="Basic residues" evidence="7">
    <location>
        <begin position="260"/>
        <end position="270"/>
    </location>
</feature>
<dbReference type="eggNOG" id="COG1187">
    <property type="taxonomic scope" value="Bacteria"/>
</dbReference>
<accession>D5BSY5</accession>
<dbReference type="CDD" id="cd00165">
    <property type="entry name" value="S4"/>
    <property type="match status" value="1"/>
</dbReference>
<dbReference type="Pfam" id="PF00849">
    <property type="entry name" value="PseudoU_synth_2"/>
    <property type="match status" value="1"/>
</dbReference>
<feature type="region of interest" description="Disordered" evidence="7">
    <location>
        <begin position="246"/>
        <end position="312"/>
    </location>
</feature>
<evidence type="ECO:0000256" key="1">
    <source>
        <dbReference type="ARBA" id="ARBA00000073"/>
    </source>
</evidence>
<dbReference type="InterPro" id="IPR018496">
    <property type="entry name" value="PsdUridine_synth_RsuA/RluB_CS"/>
</dbReference>
<gene>
    <name evidence="9" type="ordered locus">SAR116_1139</name>
</gene>
<organism evidence="9 10">
    <name type="scientific">Puniceispirillum marinum (strain IMCC1322)</name>
    <dbReference type="NCBI Taxonomy" id="488538"/>
    <lineage>
        <taxon>Bacteria</taxon>
        <taxon>Pseudomonadati</taxon>
        <taxon>Pseudomonadota</taxon>
        <taxon>Alphaproteobacteria</taxon>
        <taxon>Candidatus Puniceispirillales</taxon>
        <taxon>Candidatus Puniceispirillaceae</taxon>
        <taxon>Candidatus Puniceispirillum</taxon>
    </lineage>
</organism>
<dbReference type="Proteomes" id="UP000007460">
    <property type="component" value="Chromosome"/>
</dbReference>
<evidence type="ECO:0000313" key="9">
    <source>
        <dbReference type="EMBL" id="ADE39382.1"/>
    </source>
</evidence>
<dbReference type="PANTHER" id="PTHR47683">
    <property type="entry name" value="PSEUDOURIDINE SYNTHASE FAMILY PROTEIN-RELATED"/>
    <property type="match status" value="1"/>
</dbReference>